<dbReference type="Gene3D" id="3.30.360.10">
    <property type="entry name" value="Dihydrodipicolinate Reductase, domain 2"/>
    <property type="match status" value="1"/>
</dbReference>
<name>A0A2S6A7W2_9NOCA</name>
<evidence type="ECO:0000313" key="8">
    <source>
        <dbReference type="Proteomes" id="UP000239874"/>
    </source>
</evidence>
<dbReference type="SUPFAM" id="SSF55347">
    <property type="entry name" value="Glyceraldehyde-3-phosphate dehydrogenase-like, C-terminal domain"/>
    <property type="match status" value="1"/>
</dbReference>
<feature type="domain" description="Glucose-6-phosphate dehydrogenase NAD-binding" evidence="6">
    <location>
        <begin position="19"/>
        <end position="72"/>
    </location>
</feature>
<proteinExistence type="predicted"/>
<evidence type="ECO:0000256" key="2">
    <source>
        <dbReference type="ARBA" id="ARBA00022526"/>
    </source>
</evidence>
<dbReference type="InterPro" id="IPR001282">
    <property type="entry name" value="G6P_DH"/>
</dbReference>
<evidence type="ECO:0000256" key="4">
    <source>
        <dbReference type="ARBA" id="ARBA00023002"/>
    </source>
</evidence>
<dbReference type="EMBL" id="PSZC01000051">
    <property type="protein sequence ID" value="PPJ29036.1"/>
    <property type="molecule type" value="Genomic_DNA"/>
</dbReference>
<dbReference type="GO" id="GO:0050661">
    <property type="term" value="F:NADP binding"/>
    <property type="evidence" value="ECO:0007669"/>
    <property type="project" value="InterPro"/>
</dbReference>
<comment type="pathway">
    <text evidence="1">Carbohydrate degradation; pentose phosphate pathway; D-ribulose 5-phosphate from D-glucose 6-phosphate (oxidative stage): step 1/3.</text>
</comment>
<dbReference type="PANTHER" id="PTHR23429:SF0">
    <property type="entry name" value="GLUCOSE-6-PHOSPHATE 1-DEHYDROGENASE"/>
    <property type="match status" value="1"/>
</dbReference>
<keyword evidence="5" id="KW-0119">Carbohydrate metabolism</keyword>
<evidence type="ECO:0000256" key="1">
    <source>
        <dbReference type="ARBA" id="ARBA00004937"/>
    </source>
</evidence>
<keyword evidence="3" id="KW-0521">NADP</keyword>
<dbReference type="GO" id="GO:0004345">
    <property type="term" value="F:glucose-6-phosphate dehydrogenase activity"/>
    <property type="evidence" value="ECO:0007669"/>
    <property type="project" value="TreeGrafter"/>
</dbReference>
<dbReference type="AlphaFoldDB" id="A0A2S6A7W2"/>
<dbReference type="GO" id="GO:0006006">
    <property type="term" value="P:glucose metabolic process"/>
    <property type="evidence" value="ECO:0007669"/>
    <property type="project" value="UniProtKB-KW"/>
</dbReference>
<comment type="caution">
    <text evidence="7">The sequence shown here is derived from an EMBL/GenBank/DDBJ whole genome shotgun (WGS) entry which is preliminary data.</text>
</comment>
<dbReference type="Pfam" id="PF00479">
    <property type="entry name" value="G6PD_N"/>
    <property type="match status" value="1"/>
</dbReference>
<dbReference type="PRINTS" id="PR00079">
    <property type="entry name" value="G6PDHDRGNASE"/>
</dbReference>
<dbReference type="RefSeq" id="WP_104379437.1">
    <property type="nucleotide sequence ID" value="NZ_PSZC01000051.1"/>
</dbReference>
<protein>
    <recommendedName>
        <fullName evidence="6">Glucose-6-phosphate dehydrogenase NAD-binding domain-containing protein</fullName>
    </recommendedName>
</protein>
<sequence length="98" mass="10842">MLDAFERSGEPRTSPRTLHEVGLPAGSRIVLEKPVGEDRDSAEKLNRLLADPVAERAVFRVDHFLAMITVQNLLGSGLADRVLESRWNSAHIAKVEIV</sequence>
<dbReference type="InterPro" id="IPR022674">
    <property type="entry name" value="G6P_DH_NAD-bd"/>
</dbReference>
<evidence type="ECO:0000259" key="6">
    <source>
        <dbReference type="Pfam" id="PF00479"/>
    </source>
</evidence>
<reference evidence="7 8" key="1">
    <citation type="submission" date="2018-02" db="EMBL/GenBank/DDBJ databases">
        <title>8 Nocardia nova and 1 Nocardia cyriacigeorgica strain used for evolution to TMP-SMX.</title>
        <authorList>
            <person name="Mehta H."/>
            <person name="Weng J."/>
            <person name="Shamoo Y."/>
        </authorList>
    </citation>
    <scope>NUCLEOTIDE SEQUENCE [LARGE SCALE GENOMIC DNA]</scope>
    <source>
        <strain evidence="7 8">MDA3139</strain>
    </source>
</reference>
<keyword evidence="4" id="KW-0560">Oxidoreductase</keyword>
<accession>A0A2S6A7W2</accession>
<dbReference type="Proteomes" id="UP000239874">
    <property type="component" value="Unassembled WGS sequence"/>
</dbReference>
<dbReference type="GO" id="GO:0009051">
    <property type="term" value="P:pentose-phosphate shunt, oxidative branch"/>
    <property type="evidence" value="ECO:0007669"/>
    <property type="project" value="TreeGrafter"/>
</dbReference>
<dbReference type="PANTHER" id="PTHR23429">
    <property type="entry name" value="GLUCOSE-6-PHOSPHATE 1-DEHYDROGENASE G6PD"/>
    <property type="match status" value="1"/>
</dbReference>
<evidence type="ECO:0000256" key="3">
    <source>
        <dbReference type="ARBA" id="ARBA00022857"/>
    </source>
</evidence>
<keyword evidence="2" id="KW-0313">Glucose metabolism</keyword>
<dbReference type="OrthoDB" id="9802739at2"/>
<evidence type="ECO:0000313" key="7">
    <source>
        <dbReference type="EMBL" id="PPJ29036.1"/>
    </source>
</evidence>
<dbReference type="InterPro" id="IPR036291">
    <property type="entry name" value="NAD(P)-bd_dom_sf"/>
</dbReference>
<gene>
    <name evidence="7" type="ORF">C5E45_34335</name>
</gene>
<dbReference type="SUPFAM" id="SSF51735">
    <property type="entry name" value="NAD(P)-binding Rossmann-fold domains"/>
    <property type="match status" value="1"/>
</dbReference>
<organism evidence="7 8">
    <name type="scientific">Nocardia nova</name>
    <dbReference type="NCBI Taxonomy" id="37330"/>
    <lineage>
        <taxon>Bacteria</taxon>
        <taxon>Bacillati</taxon>
        <taxon>Actinomycetota</taxon>
        <taxon>Actinomycetes</taxon>
        <taxon>Mycobacteriales</taxon>
        <taxon>Nocardiaceae</taxon>
        <taxon>Nocardia</taxon>
    </lineage>
</organism>
<evidence type="ECO:0000256" key="5">
    <source>
        <dbReference type="ARBA" id="ARBA00023277"/>
    </source>
</evidence>
<dbReference type="Gene3D" id="3.40.50.720">
    <property type="entry name" value="NAD(P)-binding Rossmann-like Domain"/>
    <property type="match status" value="1"/>
</dbReference>